<evidence type="ECO:0000256" key="2">
    <source>
        <dbReference type="ARBA" id="ARBA00022448"/>
    </source>
</evidence>
<proteinExistence type="predicted"/>
<dbReference type="PROSITE" id="PS51123">
    <property type="entry name" value="OMPA_2"/>
    <property type="match status" value="1"/>
</dbReference>
<dbReference type="InterPro" id="IPR050330">
    <property type="entry name" value="Bact_OuterMem_StrucFunc"/>
</dbReference>
<protein>
    <submittedName>
        <fullName evidence="12">Outer membrane protein OmpA</fullName>
    </submittedName>
</protein>
<dbReference type="GO" id="GO:0015288">
    <property type="term" value="F:porin activity"/>
    <property type="evidence" value="ECO:0007669"/>
    <property type="project" value="UniProtKB-KW"/>
</dbReference>
<dbReference type="AlphaFoldDB" id="A4CKB1"/>
<evidence type="ECO:0000256" key="1">
    <source>
        <dbReference type="ARBA" id="ARBA00004571"/>
    </source>
</evidence>
<feature type="domain" description="OmpA-like" evidence="11">
    <location>
        <begin position="254"/>
        <end position="375"/>
    </location>
</feature>
<gene>
    <name evidence="12" type="ordered locus">RB2501_13319</name>
</gene>
<feature type="coiled-coil region" evidence="10">
    <location>
        <begin position="200"/>
        <end position="257"/>
    </location>
</feature>
<evidence type="ECO:0000313" key="12">
    <source>
        <dbReference type="EMBL" id="EAR15310.1"/>
    </source>
</evidence>
<sequence>MQPAWSQDSIPELTARDSMVTSYWLAGVGINIVDDSGEAFNNFTTIENQWNMVPYPSRVSFGRYFKSGIGLELIGTYNRYKAGNTIDGQTIAEDIPYWAVDSRISYDLNHLVGETGFFDPYLGAGLGYTDASNEGRATVNAVVGFRLWLSKQWGVDLNSSGKWRLADNVTNHIQHAAGVVYRFGIEEGLTRKGAEKAAMREELLAALQRRQDSIRQAEEAAEQARLLQEQEEQRLAAQREEAARKAAEAARKDALKRELDSIGGLRFAFDSSYLDAEAKAKLEAIAAFMKRNPELTFSIQAHADSRGPEKYNQWLTERRAQRVADYLTGEGIRMERLQVEGLGESQLLNHCSDGVRCTAAEHAVNRRGVVYILAY</sequence>
<dbReference type="InterPro" id="IPR006665">
    <property type="entry name" value="OmpA-like"/>
</dbReference>
<keyword evidence="6" id="KW-0626">Porin</keyword>
<keyword evidence="13" id="KW-1185">Reference proteome</keyword>
<dbReference type="InterPro" id="IPR011250">
    <property type="entry name" value="OMP/PagP_B-barrel"/>
</dbReference>
<evidence type="ECO:0000256" key="10">
    <source>
        <dbReference type="SAM" id="Coils"/>
    </source>
</evidence>
<keyword evidence="7 9" id="KW-0472">Membrane</keyword>
<dbReference type="Proteomes" id="UP000009049">
    <property type="component" value="Chromosome"/>
</dbReference>
<dbReference type="PRINTS" id="PR01021">
    <property type="entry name" value="OMPADOMAIN"/>
</dbReference>
<name>A4CKB1_ROBBH</name>
<dbReference type="Gene3D" id="2.40.160.20">
    <property type="match status" value="1"/>
</dbReference>
<dbReference type="HOGENOM" id="CLU_737471_0_0_10"/>
<evidence type="ECO:0000256" key="4">
    <source>
        <dbReference type="ARBA" id="ARBA00022692"/>
    </source>
</evidence>
<comment type="subcellular location">
    <subcellularLocation>
        <location evidence="1">Cell outer membrane</location>
        <topology evidence="1">Multi-pass membrane protein</topology>
    </subcellularLocation>
</comment>
<keyword evidence="5" id="KW-0406">Ion transport</keyword>
<evidence type="ECO:0000256" key="6">
    <source>
        <dbReference type="ARBA" id="ARBA00023114"/>
    </source>
</evidence>
<keyword evidence="4" id="KW-0812">Transmembrane</keyword>
<dbReference type="SUPFAM" id="SSF103088">
    <property type="entry name" value="OmpA-like"/>
    <property type="match status" value="1"/>
</dbReference>
<dbReference type="InterPro" id="IPR006664">
    <property type="entry name" value="OMP_bac"/>
</dbReference>
<dbReference type="STRING" id="313596.RB2501_13319"/>
<dbReference type="GO" id="GO:0046930">
    <property type="term" value="C:pore complex"/>
    <property type="evidence" value="ECO:0007669"/>
    <property type="project" value="UniProtKB-KW"/>
</dbReference>
<dbReference type="InterPro" id="IPR036737">
    <property type="entry name" value="OmpA-like_sf"/>
</dbReference>
<keyword evidence="8" id="KW-0998">Cell outer membrane</keyword>
<dbReference type="PANTHER" id="PTHR30329:SF21">
    <property type="entry name" value="LIPOPROTEIN YIAD-RELATED"/>
    <property type="match status" value="1"/>
</dbReference>
<evidence type="ECO:0000313" key="13">
    <source>
        <dbReference type="Proteomes" id="UP000009049"/>
    </source>
</evidence>
<reference evidence="12 13" key="1">
    <citation type="journal article" date="2009" name="J. Bacteriol.">
        <title>Complete genome sequence of Robiginitalea biformata HTCC2501.</title>
        <authorList>
            <person name="Oh H.M."/>
            <person name="Giovannoni S.J."/>
            <person name="Lee K."/>
            <person name="Ferriera S."/>
            <person name="Johnson J."/>
            <person name="Cho J.C."/>
        </authorList>
    </citation>
    <scope>NUCLEOTIDE SEQUENCE [LARGE SCALE GENOMIC DNA]</scope>
    <source>
        <strain evidence="13">ATCC BAA-864 / HTCC2501 / KCTC 12146</strain>
    </source>
</reference>
<dbReference type="eggNOG" id="COG3047">
    <property type="taxonomic scope" value="Bacteria"/>
</dbReference>
<dbReference type="GO" id="GO:0006811">
    <property type="term" value="P:monoatomic ion transport"/>
    <property type="evidence" value="ECO:0007669"/>
    <property type="project" value="UniProtKB-KW"/>
</dbReference>
<dbReference type="Gene3D" id="3.30.1330.60">
    <property type="entry name" value="OmpA-like domain"/>
    <property type="match status" value="1"/>
</dbReference>
<keyword evidence="3" id="KW-1134">Transmembrane beta strand</keyword>
<keyword evidence="2" id="KW-0813">Transport</keyword>
<evidence type="ECO:0000256" key="9">
    <source>
        <dbReference type="PROSITE-ProRule" id="PRU00473"/>
    </source>
</evidence>
<accession>A4CKB1</accession>
<evidence type="ECO:0000256" key="3">
    <source>
        <dbReference type="ARBA" id="ARBA00022452"/>
    </source>
</evidence>
<dbReference type="KEGG" id="rbi:RB2501_13319"/>
<evidence type="ECO:0000259" key="11">
    <source>
        <dbReference type="PROSITE" id="PS51123"/>
    </source>
</evidence>
<organism evidence="12 13">
    <name type="scientific">Robiginitalea biformata (strain ATCC BAA-864 / DSM 15991 / KCTC 12146 / HTCC2501)</name>
    <dbReference type="NCBI Taxonomy" id="313596"/>
    <lineage>
        <taxon>Bacteria</taxon>
        <taxon>Pseudomonadati</taxon>
        <taxon>Bacteroidota</taxon>
        <taxon>Flavobacteriia</taxon>
        <taxon>Flavobacteriales</taxon>
        <taxon>Flavobacteriaceae</taxon>
        <taxon>Robiginitalea</taxon>
    </lineage>
</organism>
<dbReference type="EMBL" id="CP001712">
    <property type="protein sequence ID" value="EAR15310.1"/>
    <property type="molecule type" value="Genomic_DNA"/>
</dbReference>
<dbReference type="GO" id="GO:0009279">
    <property type="term" value="C:cell outer membrane"/>
    <property type="evidence" value="ECO:0007669"/>
    <property type="project" value="UniProtKB-SubCell"/>
</dbReference>
<evidence type="ECO:0000256" key="5">
    <source>
        <dbReference type="ARBA" id="ARBA00023065"/>
    </source>
</evidence>
<dbReference type="Pfam" id="PF00691">
    <property type="entry name" value="OmpA"/>
    <property type="match status" value="1"/>
</dbReference>
<dbReference type="PANTHER" id="PTHR30329">
    <property type="entry name" value="STATOR ELEMENT OF FLAGELLAR MOTOR COMPLEX"/>
    <property type="match status" value="1"/>
</dbReference>
<evidence type="ECO:0000256" key="7">
    <source>
        <dbReference type="ARBA" id="ARBA00023136"/>
    </source>
</evidence>
<evidence type="ECO:0000256" key="8">
    <source>
        <dbReference type="ARBA" id="ARBA00023237"/>
    </source>
</evidence>
<dbReference type="SUPFAM" id="SSF56925">
    <property type="entry name" value="OMPA-like"/>
    <property type="match status" value="1"/>
</dbReference>
<dbReference type="eggNOG" id="COG2885">
    <property type="taxonomic scope" value="Bacteria"/>
</dbReference>
<keyword evidence="10" id="KW-0175">Coiled coil</keyword>
<dbReference type="CDD" id="cd07185">
    <property type="entry name" value="OmpA_C-like"/>
    <property type="match status" value="1"/>
</dbReference>